<evidence type="ECO:0000313" key="2">
    <source>
        <dbReference type="EMBL" id="SVE21012.1"/>
    </source>
</evidence>
<evidence type="ECO:0000259" key="1">
    <source>
        <dbReference type="PROSITE" id="PS51387"/>
    </source>
</evidence>
<proteinExistence type="inferred from homology"/>
<dbReference type="InterPro" id="IPR003170">
    <property type="entry name" value="MurB"/>
</dbReference>
<dbReference type="AlphaFoldDB" id="A0A383BM68"/>
<dbReference type="HAMAP" id="MF_00037">
    <property type="entry name" value="MurB"/>
    <property type="match status" value="1"/>
</dbReference>
<reference evidence="2" key="1">
    <citation type="submission" date="2018-05" db="EMBL/GenBank/DDBJ databases">
        <authorList>
            <person name="Lanie J.A."/>
            <person name="Ng W.-L."/>
            <person name="Kazmierczak K.M."/>
            <person name="Andrzejewski T.M."/>
            <person name="Davidsen T.M."/>
            <person name="Wayne K.J."/>
            <person name="Tettelin H."/>
            <person name="Glass J.I."/>
            <person name="Rusch D."/>
            <person name="Podicherti R."/>
            <person name="Tsui H.-C.T."/>
            <person name="Winkler M.E."/>
        </authorList>
    </citation>
    <scope>NUCLEOTIDE SEQUENCE</scope>
</reference>
<dbReference type="InterPro" id="IPR016169">
    <property type="entry name" value="FAD-bd_PCMH_sub2"/>
</dbReference>
<accession>A0A383BM68</accession>
<dbReference type="GO" id="GO:0008762">
    <property type="term" value="F:UDP-N-acetylmuramate dehydrogenase activity"/>
    <property type="evidence" value="ECO:0007669"/>
    <property type="project" value="InterPro"/>
</dbReference>
<dbReference type="PROSITE" id="PS51387">
    <property type="entry name" value="FAD_PCMH"/>
    <property type="match status" value="1"/>
</dbReference>
<dbReference type="GO" id="GO:0071555">
    <property type="term" value="P:cell wall organization"/>
    <property type="evidence" value="ECO:0007669"/>
    <property type="project" value="TreeGrafter"/>
</dbReference>
<sequence length="228" mass="25048">MRWESDVPLDSLARYRIGGPVQRLCRPESLEALRKGLREASDTGYKILGTGANVLISDRGLDCSVLVLKGELDYVRVENGAIEAGAAARLPALAGTARRLALRGFHFLEAVPGTIGGGLRMNAGSRDDWLWHCAEWAQLMTPEGELVRMSPAEVAPSYRHVDVPDDWVFVAARFSAPKGEIAAIKEAHMSFRERKVRDQVYELPSIGSTWKNPPAPYPAAWLIVNEVG</sequence>
<feature type="domain" description="FAD-binding PCMH-type" evidence="1">
    <location>
        <begin position="16"/>
        <end position="194"/>
    </location>
</feature>
<dbReference type="InterPro" id="IPR016167">
    <property type="entry name" value="FAD-bd_PCMH_sub1"/>
</dbReference>
<dbReference type="PANTHER" id="PTHR21071:SF4">
    <property type="entry name" value="UDP-N-ACETYLENOLPYRUVOYLGLUCOSAMINE REDUCTASE"/>
    <property type="match status" value="1"/>
</dbReference>
<dbReference type="InterPro" id="IPR016166">
    <property type="entry name" value="FAD-bd_PCMH"/>
</dbReference>
<dbReference type="GO" id="GO:0071949">
    <property type="term" value="F:FAD binding"/>
    <property type="evidence" value="ECO:0007669"/>
    <property type="project" value="InterPro"/>
</dbReference>
<dbReference type="InterPro" id="IPR006094">
    <property type="entry name" value="Oxid_FAD_bind_N"/>
</dbReference>
<dbReference type="EMBL" id="UINC01201602">
    <property type="protein sequence ID" value="SVE21012.1"/>
    <property type="molecule type" value="Genomic_DNA"/>
</dbReference>
<dbReference type="Pfam" id="PF01565">
    <property type="entry name" value="FAD_binding_4"/>
    <property type="match status" value="1"/>
</dbReference>
<organism evidence="2">
    <name type="scientific">marine metagenome</name>
    <dbReference type="NCBI Taxonomy" id="408172"/>
    <lineage>
        <taxon>unclassified sequences</taxon>
        <taxon>metagenomes</taxon>
        <taxon>ecological metagenomes</taxon>
    </lineage>
</organism>
<dbReference type="SUPFAM" id="SSF56176">
    <property type="entry name" value="FAD-binding/transporter-associated domain-like"/>
    <property type="match status" value="1"/>
</dbReference>
<protein>
    <recommendedName>
        <fullName evidence="1">FAD-binding PCMH-type domain-containing protein</fullName>
    </recommendedName>
</protein>
<dbReference type="PANTHER" id="PTHR21071">
    <property type="entry name" value="UDP-N-ACETYLENOLPYRUVOYLGLUCOSAMINE REDUCTASE"/>
    <property type="match status" value="1"/>
</dbReference>
<gene>
    <name evidence="2" type="ORF">METZ01_LOCUS473866</name>
</gene>
<name>A0A383BM68_9ZZZZ</name>
<dbReference type="Gene3D" id="3.30.43.10">
    <property type="entry name" value="Uridine Diphospho-n-acetylenolpyruvylglucosamine Reductase, domain 2"/>
    <property type="match status" value="1"/>
</dbReference>
<dbReference type="Gene3D" id="3.30.465.10">
    <property type="match status" value="1"/>
</dbReference>
<dbReference type="InterPro" id="IPR036318">
    <property type="entry name" value="FAD-bd_PCMH-like_sf"/>
</dbReference>
<dbReference type="GO" id="GO:0005829">
    <property type="term" value="C:cytosol"/>
    <property type="evidence" value="ECO:0007669"/>
    <property type="project" value="TreeGrafter"/>
</dbReference>
<feature type="non-terminal residue" evidence="2">
    <location>
        <position position="228"/>
    </location>
</feature>